<evidence type="ECO:0000313" key="3">
    <source>
        <dbReference type="Proteomes" id="UP000006643"/>
    </source>
</evidence>
<dbReference type="GeneID" id="9479266"/>
<dbReference type="HOGENOM" id="CLU_1306987_0_0_1"/>
<protein>
    <recommendedName>
        <fullName evidence="4">Transmembrane protein</fullName>
    </recommendedName>
</protein>
<dbReference type="OrthoDB" id="102936at2759"/>
<organism evidence="2 3">
    <name type="scientific">Phytophthora infestans (strain T30-4)</name>
    <name type="common">Potato late blight agent</name>
    <dbReference type="NCBI Taxonomy" id="403677"/>
    <lineage>
        <taxon>Eukaryota</taxon>
        <taxon>Sar</taxon>
        <taxon>Stramenopiles</taxon>
        <taxon>Oomycota</taxon>
        <taxon>Peronosporomycetes</taxon>
        <taxon>Peronosporales</taxon>
        <taxon>Peronosporaceae</taxon>
        <taxon>Phytophthora</taxon>
    </lineage>
</organism>
<reference evidence="3" key="1">
    <citation type="journal article" date="2009" name="Nature">
        <title>Genome sequence and analysis of the Irish potato famine pathogen Phytophthora infestans.</title>
        <authorList>
            <consortium name="The Broad Institute Genome Sequencing Platform"/>
            <person name="Haas B.J."/>
            <person name="Kamoun S."/>
            <person name="Zody M.C."/>
            <person name="Jiang R.H."/>
            <person name="Handsaker R.E."/>
            <person name="Cano L.M."/>
            <person name="Grabherr M."/>
            <person name="Kodira C.D."/>
            <person name="Raffaele S."/>
            <person name="Torto-Alalibo T."/>
            <person name="Bozkurt T.O."/>
            <person name="Ah-Fong A.M."/>
            <person name="Alvarado L."/>
            <person name="Anderson V.L."/>
            <person name="Armstrong M.R."/>
            <person name="Avrova A."/>
            <person name="Baxter L."/>
            <person name="Beynon J."/>
            <person name="Boevink P.C."/>
            <person name="Bollmann S.R."/>
            <person name="Bos J.I."/>
            <person name="Bulone V."/>
            <person name="Cai G."/>
            <person name="Cakir C."/>
            <person name="Carrington J.C."/>
            <person name="Chawner M."/>
            <person name="Conti L."/>
            <person name="Costanzo S."/>
            <person name="Ewan R."/>
            <person name="Fahlgren N."/>
            <person name="Fischbach M.A."/>
            <person name="Fugelstad J."/>
            <person name="Gilroy E.M."/>
            <person name="Gnerre S."/>
            <person name="Green P.J."/>
            <person name="Grenville-Briggs L.J."/>
            <person name="Griffith J."/>
            <person name="Grunwald N.J."/>
            <person name="Horn K."/>
            <person name="Horner N.R."/>
            <person name="Hu C.H."/>
            <person name="Huitema E."/>
            <person name="Jeong D.H."/>
            <person name="Jones A.M."/>
            <person name="Jones J.D."/>
            <person name="Jones R.W."/>
            <person name="Karlsson E.K."/>
            <person name="Kunjeti S.G."/>
            <person name="Lamour K."/>
            <person name="Liu Z."/>
            <person name="Ma L."/>
            <person name="Maclean D."/>
            <person name="Chibucos M.C."/>
            <person name="McDonald H."/>
            <person name="McWalters J."/>
            <person name="Meijer H.J."/>
            <person name="Morgan W."/>
            <person name="Morris P.F."/>
            <person name="Munro C.A."/>
            <person name="O'Neill K."/>
            <person name="Ospina-Giraldo M."/>
            <person name="Pinzon A."/>
            <person name="Pritchard L."/>
            <person name="Ramsahoye B."/>
            <person name="Ren Q."/>
            <person name="Restrepo S."/>
            <person name="Roy S."/>
            <person name="Sadanandom A."/>
            <person name="Savidor A."/>
            <person name="Schornack S."/>
            <person name="Schwartz D.C."/>
            <person name="Schumann U.D."/>
            <person name="Schwessinger B."/>
            <person name="Seyer L."/>
            <person name="Sharpe T."/>
            <person name="Silvar C."/>
            <person name="Song J."/>
            <person name="Studholme D.J."/>
            <person name="Sykes S."/>
            <person name="Thines M."/>
            <person name="van de Vondervoort P.J."/>
            <person name="Phuntumart V."/>
            <person name="Wawra S."/>
            <person name="Weide R."/>
            <person name="Win J."/>
            <person name="Young C."/>
            <person name="Zhou S."/>
            <person name="Fry W."/>
            <person name="Meyers B.C."/>
            <person name="van West P."/>
            <person name="Ristaino J."/>
            <person name="Govers F."/>
            <person name="Birch P.R."/>
            <person name="Whisson S.C."/>
            <person name="Judelson H.S."/>
            <person name="Nusbaum C."/>
        </authorList>
    </citation>
    <scope>NUCLEOTIDE SEQUENCE [LARGE SCALE GENOMIC DNA]</scope>
    <source>
        <strain evidence="3">T30-4</strain>
    </source>
</reference>
<dbReference type="RefSeq" id="XP_002898739.1">
    <property type="nucleotide sequence ID" value="XM_002898693.1"/>
</dbReference>
<sequence length="211" mass="24184">MAVAYPAYQLLFNSVARSAYELPVFLLLLALKIALKNLVSLDLAELADLIPENIIFTNHFFNAIYLATSLYGIYRSSTRIMKQLRHTIGPSMSEDKLLFAAYLLCHCYGKFTKEERAQVQHIASLRKTLATLFTIECMILAEYVEFVIPLLYGNYILMMVHLPSARYHTELTGVNEENVVSTVHMVFLYGLLEFGVDITFQFSWMHDKSHI</sequence>
<proteinExistence type="predicted"/>
<accession>D0NQD2</accession>
<dbReference type="InParanoid" id="D0NQD2"/>
<name>D0NQD2_PHYIT</name>
<keyword evidence="1" id="KW-0812">Transmembrane</keyword>
<feature type="transmembrane region" description="Helical" evidence="1">
    <location>
        <begin position="186"/>
        <end position="205"/>
    </location>
</feature>
<keyword evidence="1" id="KW-0472">Membrane</keyword>
<dbReference type="VEuPathDB" id="FungiDB:PITG_15295"/>
<evidence type="ECO:0000256" key="1">
    <source>
        <dbReference type="SAM" id="Phobius"/>
    </source>
</evidence>
<feature type="transmembrane region" description="Helical" evidence="1">
    <location>
        <begin position="129"/>
        <end position="152"/>
    </location>
</feature>
<feature type="transmembrane region" description="Helical" evidence="1">
    <location>
        <begin position="18"/>
        <end position="35"/>
    </location>
</feature>
<evidence type="ECO:0008006" key="4">
    <source>
        <dbReference type="Google" id="ProtNLM"/>
    </source>
</evidence>
<dbReference type="AlphaFoldDB" id="D0NQD2"/>
<evidence type="ECO:0000313" key="2">
    <source>
        <dbReference type="EMBL" id="EEY62864.1"/>
    </source>
</evidence>
<dbReference type="EMBL" id="DS028152">
    <property type="protein sequence ID" value="EEY62864.1"/>
    <property type="molecule type" value="Genomic_DNA"/>
</dbReference>
<feature type="transmembrane region" description="Helical" evidence="1">
    <location>
        <begin position="55"/>
        <end position="74"/>
    </location>
</feature>
<gene>
    <name evidence="2" type="ORF">PITG_15295</name>
</gene>
<keyword evidence="1" id="KW-1133">Transmembrane helix</keyword>
<dbReference type="STRING" id="403677.D0NQD2"/>
<dbReference type="Proteomes" id="UP000006643">
    <property type="component" value="Unassembled WGS sequence"/>
</dbReference>
<dbReference type="KEGG" id="pif:PITG_15295"/>
<keyword evidence="3" id="KW-1185">Reference proteome</keyword>